<evidence type="ECO:0000313" key="4">
    <source>
        <dbReference type="Proteomes" id="UP000630353"/>
    </source>
</evidence>
<dbReference type="RefSeq" id="WP_189987052.1">
    <property type="nucleotide sequence ID" value="NZ_BMZS01000001.1"/>
</dbReference>
<dbReference type="PANTHER" id="PTHR31350">
    <property type="entry name" value="SI:DKEY-261L7.2"/>
    <property type="match status" value="1"/>
</dbReference>
<organism evidence="3 4">
    <name type="scientific">Thalassobaculum fulvum</name>
    <dbReference type="NCBI Taxonomy" id="1633335"/>
    <lineage>
        <taxon>Bacteria</taxon>
        <taxon>Pseudomonadati</taxon>
        <taxon>Pseudomonadota</taxon>
        <taxon>Alphaproteobacteria</taxon>
        <taxon>Rhodospirillales</taxon>
        <taxon>Thalassobaculaceae</taxon>
        <taxon>Thalassobaculum</taxon>
    </lineage>
</organism>
<comment type="caution">
    <text evidence="3">The sequence shown here is derived from an EMBL/GenBank/DDBJ whole genome shotgun (WGS) entry which is preliminary data.</text>
</comment>
<reference evidence="3" key="1">
    <citation type="journal article" date="2014" name="Int. J. Syst. Evol. Microbiol.">
        <title>Complete genome sequence of Corynebacterium casei LMG S-19264T (=DSM 44701T), isolated from a smear-ripened cheese.</title>
        <authorList>
            <consortium name="US DOE Joint Genome Institute (JGI-PGF)"/>
            <person name="Walter F."/>
            <person name="Albersmeier A."/>
            <person name="Kalinowski J."/>
            <person name="Ruckert C."/>
        </authorList>
    </citation>
    <scope>NUCLEOTIDE SEQUENCE</scope>
    <source>
        <strain evidence="3">KCTC 42651</strain>
    </source>
</reference>
<evidence type="ECO:0000259" key="2">
    <source>
        <dbReference type="Pfam" id="PF13369"/>
    </source>
</evidence>
<keyword evidence="4" id="KW-1185">Reference proteome</keyword>
<evidence type="ECO:0000313" key="3">
    <source>
        <dbReference type="EMBL" id="GHD39772.1"/>
    </source>
</evidence>
<name>A0A919CNV3_9PROT</name>
<evidence type="ECO:0000256" key="1">
    <source>
        <dbReference type="ARBA" id="ARBA00007100"/>
    </source>
</evidence>
<reference evidence="3" key="2">
    <citation type="submission" date="2020-09" db="EMBL/GenBank/DDBJ databases">
        <authorList>
            <person name="Sun Q."/>
            <person name="Kim S."/>
        </authorList>
    </citation>
    <scope>NUCLEOTIDE SEQUENCE</scope>
    <source>
        <strain evidence="3">KCTC 42651</strain>
    </source>
</reference>
<proteinExistence type="inferred from homology"/>
<dbReference type="PANTHER" id="PTHR31350:SF21">
    <property type="entry name" value="F-BOX ONLY PROTEIN 21"/>
    <property type="match status" value="1"/>
</dbReference>
<feature type="domain" description="Protein SirB1 N-terminal" evidence="2">
    <location>
        <begin position="49"/>
        <end position="199"/>
    </location>
</feature>
<accession>A0A919CNV3</accession>
<sequence>MSPETARAALDAVAAAGDAPLAIAETALALAVLDRAAAGLPAPETRACLEALDATVAAVAEAESRGVAPAAALAAGIAGRLGYTGDTETYDDLANADLIRVVERRRGLPVALGILYIHAARARGHRAAGLNVPSHFLIGVEAGERSGEARQWALDPFNGGQPLGSEALRELLRRVAPGAEASPAALAPVPDRAVLLRLQNNIKLRRLQAGDTAGGLAVLDRMRRMAPELPDLVHEQAAVLAATGALKAASGVLREWLDAGHGDPATRRALEDRLAGIGSRLN</sequence>
<dbReference type="Proteomes" id="UP000630353">
    <property type="component" value="Unassembled WGS sequence"/>
</dbReference>
<dbReference type="EMBL" id="BMZS01000001">
    <property type="protein sequence ID" value="GHD39772.1"/>
    <property type="molecule type" value="Genomic_DNA"/>
</dbReference>
<protein>
    <recommendedName>
        <fullName evidence="2">Protein SirB1 N-terminal domain-containing protein</fullName>
    </recommendedName>
</protein>
<dbReference type="AlphaFoldDB" id="A0A919CNV3"/>
<dbReference type="InterPro" id="IPR032698">
    <property type="entry name" value="SirB1_N"/>
</dbReference>
<comment type="similarity">
    <text evidence="1">Belongs to the UPF0162 family.</text>
</comment>
<gene>
    <name evidence="3" type="ORF">GCM10017083_02130</name>
</gene>
<dbReference type="Pfam" id="PF13369">
    <property type="entry name" value="Transglut_core2"/>
    <property type="match status" value="1"/>
</dbReference>